<name>A3U6M1_CROAH</name>
<keyword evidence="1" id="KW-0812">Transmembrane</keyword>
<sequence length="48" mass="5266">MEQLQNILVIITASLAVMYLVGKFIWKPAFLKPKASKVGCGENDCGCH</sequence>
<evidence type="ECO:0008006" key="4">
    <source>
        <dbReference type="Google" id="ProtNLM"/>
    </source>
</evidence>
<protein>
    <recommendedName>
        <fullName evidence="4">FeoB-associated Cys-rich membrane protein</fullName>
    </recommendedName>
</protein>
<dbReference type="RefSeq" id="WP_013186564.1">
    <property type="nucleotide sequence ID" value="NC_014230.1"/>
</dbReference>
<evidence type="ECO:0000256" key="1">
    <source>
        <dbReference type="SAM" id="Phobius"/>
    </source>
</evidence>
<dbReference type="HOGENOM" id="CLU_215645_0_0_10"/>
<reference evidence="2 3" key="1">
    <citation type="journal article" date="2010" name="J. Bacteriol.">
        <title>The complete genome sequence of Croceibacter atlanticus HTCC2559T.</title>
        <authorList>
            <person name="Oh H.M."/>
            <person name="Kang I."/>
            <person name="Ferriera S."/>
            <person name="Giovannoni S.J."/>
            <person name="Cho J.C."/>
        </authorList>
    </citation>
    <scope>NUCLEOTIDE SEQUENCE [LARGE SCALE GENOMIC DNA]</scope>
    <source>
        <strain evidence="3">ATCC BAA-628 / HTCC2559 / KCTC 12090</strain>
    </source>
</reference>
<accession>A3U6M1</accession>
<evidence type="ECO:0000313" key="2">
    <source>
        <dbReference type="EMBL" id="EAP87888.1"/>
    </source>
</evidence>
<dbReference type="GeneID" id="89454500"/>
<keyword evidence="3" id="KW-1185">Reference proteome</keyword>
<proteinExistence type="predicted"/>
<dbReference type="Proteomes" id="UP000002297">
    <property type="component" value="Chromosome"/>
</dbReference>
<keyword evidence="1" id="KW-1133">Transmembrane helix</keyword>
<keyword evidence="1" id="KW-0472">Membrane</keyword>
<dbReference type="KEGG" id="cat:CA2559_03995"/>
<organism evidence="2 3">
    <name type="scientific">Croceibacter atlanticus (strain ATCC BAA-628 / JCM 21780 / CIP 108009 / IAM 15332 / KCTC 12090 / HTCC2559)</name>
    <dbReference type="NCBI Taxonomy" id="216432"/>
    <lineage>
        <taxon>Bacteria</taxon>
        <taxon>Pseudomonadati</taxon>
        <taxon>Bacteroidota</taxon>
        <taxon>Flavobacteriia</taxon>
        <taxon>Flavobacteriales</taxon>
        <taxon>Flavobacteriaceae</taxon>
        <taxon>Croceibacter</taxon>
    </lineage>
</organism>
<dbReference type="EMBL" id="CP002046">
    <property type="protein sequence ID" value="EAP87888.1"/>
    <property type="molecule type" value="Genomic_DNA"/>
</dbReference>
<dbReference type="AlphaFoldDB" id="A3U6M1"/>
<gene>
    <name evidence="2" type="ordered locus">CA2559_03995</name>
</gene>
<dbReference type="STRING" id="216432.CA2559_03995"/>
<feature type="transmembrane region" description="Helical" evidence="1">
    <location>
        <begin position="6"/>
        <end position="26"/>
    </location>
</feature>
<evidence type="ECO:0000313" key="3">
    <source>
        <dbReference type="Proteomes" id="UP000002297"/>
    </source>
</evidence>